<evidence type="ECO:0000256" key="1">
    <source>
        <dbReference type="SAM" id="Phobius"/>
    </source>
</evidence>
<keyword evidence="1" id="KW-1133">Transmembrane helix</keyword>
<dbReference type="EMBL" id="RQZG01000031">
    <property type="protein sequence ID" value="RRD02873.1"/>
    <property type="molecule type" value="Genomic_DNA"/>
</dbReference>
<dbReference type="AlphaFoldDB" id="A0A3P1T325"/>
<keyword evidence="1" id="KW-0472">Membrane</keyword>
<reference evidence="2 3" key="1">
    <citation type="submission" date="2018-11" db="EMBL/GenBank/DDBJ databases">
        <title>Genomes From Bacteria Associated with the Canine Oral Cavity: a Test Case for Automated Genome-Based Taxonomic Assignment.</title>
        <authorList>
            <person name="Coil D.A."/>
            <person name="Jospin G."/>
            <person name="Darling A.E."/>
            <person name="Wallis C."/>
            <person name="Davis I.J."/>
            <person name="Harris S."/>
            <person name="Eisen J.A."/>
            <person name="Holcombe L.J."/>
            <person name="O'Flynn C."/>
        </authorList>
    </citation>
    <scope>NUCLEOTIDE SEQUENCE [LARGE SCALE GENOMIC DNA]</scope>
    <source>
        <strain evidence="2 3">OH887_COT-365</strain>
    </source>
</reference>
<feature type="transmembrane region" description="Helical" evidence="1">
    <location>
        <begin position="162"/>
        <end position="180"/>
    </location>
</feature>
<proteinExistence type="predicted"/>
<dbReference type="Proteomes" id="UP000280819">
    <property type="component" value="Unassembled WGS sequence"/>
</dbReference>
<evidence type="ECO:0000313" key="2">
    <source>
        <dbReference type="EMBL" id="RRD02873.1"/>
    </source>
</evidence>
<name>A0A3P1T325_9ACTN</name>
<evidence type="ECO:0000313" key="3">
    <source>
        <dbReference type="Proteomes" id="UP000280819"/>
    </source>
</evidence>
<comment type="caution">
    <text evidence="2">The sequence shown here is derived from an EMBL/GenBank/DDBJ whole genome shotgun (WGS) entry which is preliminary data.</text>
</comment>
<dbReference type="OrthoDB" id="4702815at2"/>
<protein>
    <submittedName>
        <fullName evidence="2">Uncharacterized protein</fullName>
    </submittedName>
</protein>
<dbReference type="RefSeq" id="WP_124846082.1">
    <property type="nucleotide sequence ID" value="NZ_RQZG01000031.1"/>
</dbReference>
<keyword evidence="1" id="KW-0812">Transmembrane</keyword>
<gene>
    <name evidence="2" type="ORF">EII34_15555</name>
</gene>
<sequence>MTWHDVAKSQPPETLLEFTKQLETKGLTVHPTATNNNDHGRDFVVNTPIGQVWIIDVNGLWTLRLRIPAAKYFADAAEWKACLKGQKRSWHSPDLEESIQWITETLSEGIPQEITPTSLDQIAEFRIRHGNKIVWMFTGGIAVALLALSLGLFWVASVTKNTIAGINAFTCAIIFVTHLFKSARFMRSLRK</sequence>
<feature type="transmembrane region" description="Helical" evidence="1">
    <location>
        <begin position="133"/>
        <end position="156"/>
    </location>
</feature>
<organism evidence="2 3">
    <name type="scientific">Arachnia propionica</name>
    <dbReference type="NCBI Taxonomy" id="1750"/>
    <lineage>
        <taxon>Bacteria</taxon>
        <taxon>Bacillati</taxon>
        <taxon>Actinomycetota</taxon>
        <taxon>Actinomycetes</taxon>
        <taxon>Propionibacteriales</taxon>
        <taxon>Propionibacteriaceae</taxon>
        <taxon>Arachnia</taxon>
    </lineage>
</organism>
<accession>A0A3P1T325</accession>